<dbReference type="Proteomes" id="UP000252915">
    <property type="component" value="Unassembled WGS sequence"/>
</dbReference>
<dbReference type="EMBL" id="QOPI01000003">
    <property type="protein sequence ID" value="RCL45360.1"/>
    <property type="molecule type" value="Genomic_DNA"/>
</dbReference>
<evidence type="ECO:0000313" key="2">
    <source>
        <dbReference type="Proteomes" id="UP000252915"/>
    </source>
</evidence>
<proteinExistence type="predicted"/>
<dbReference type="AlphaFoldDB" id="A0A368C715"/>
<name>A0A368C715_9GAMM</name>
<dbReference type="Gene3D" id="3.30.160.150">
    <property type="entry name" value="Lipoprotein like domain"/>
    <property type="match status" value="1"/>
</dbReference>
<accession>A0A368C715</accession>
<organism evidence="1 2">
    <name type="scientific">SAR86 cluster bacterium</name>
    <dbReference type="NCBI Taxonomy" id="2030880"/>
    <lineage>
        <taxon>Bacteria</taxon>
        <taxon>Pseudomonadati</taxon>
        <taxon>Pseudomonadota</taxon>
        <taxon>Gammaproteobacteria</taxon>
        <taxon>SAR86 cluster</taxon>
    </lineage>
</organism>
<sequence>MMKNFRAILFLSLSLLGCGYEPLINQKFINVNAISFEESVPFIVRTELENLEINASSNKNLILKNYQIKERKIYGGSSIRALQGELKGELMISISNPSGTINKKLTVMRNFSISELNPLAENQTIKSLEESIQKELVQQIIFEVRLIEM</sequence>
<gene>
    <name evidence="1" type="ORF">DBW92_01170</name>
</gene>
<dbReference type="PROSITE" id="PS51257">
    <property type="entry name" value="PROKAR_LIPOPROTEIN"/>
    <property type="match status" value="1"/>
</dbReference>
<comment type="caution">
    <text evidence="1">The sequence shown here is derived from an EMBL/GenBank/DDBJ whole genome shotgun (WGS) entry which is preliminary data.</text>
</comment>
<protein>
    <recommendedName>
        <fullName evidence="3">LPS-assembly lipoprotein LptE</fullName>
    </recommendedName>
</protein>
<evidence type="ECO:0000313" key="1">
    <source>
        <dbReference type="EMBL" id="RCL45360.1"/>
    </source>
</evidence>
<evidence type="ECO:0008006" key="3">
    <source>
        <dbReference type="Google" id="ProtNLM"/>
    </source>
</evidence>
<reference evidence="1 2" key="1">
    <citation type="journal article" date="2018" name="Microbiome">
        <title>Fine metagenomic profile of the Mediterranean stratified and mixed water columns revealed by assembly and recruitment.</title>
        <authorList>
            <person name="Haro-Moreno J.M."/>
            <person name="Lopez-Perez M."/>
            <person name="De La Torre J.R."/>
            <person name="Picazo A."/>
            <person name="Camacho A."/>
            <person name="Rodriguez-Valera F."/>
        </authorList>
    </citation>
    <scope>NUCLEOTIDE SEQUENCE [LARGE SCALE GENOMIC DNA]</scope>
    <source>
        <strain evidence="1">MED-G78</strain>
    </source>
</reference>